<dbReference type="EMBL" id="LDAU01000028">
    <property type="protein sequence ID" value="KRX10380.1"/>
    <property type="molecule type" value="Genomic_DNA"/>
</dbReference>
<accession>A0A0V0R7C6</accession>
<proteinExistence type="predicted"/>
<dbReference type="SMART" id="SM00343">
    <property type="entry name" value="ZnF_C2HC"/>
    <property type="match status" value="3"/>
</dbReference>
<protein>
    <submittedName>
        <fullName evidence="4">Zinc finger, CCHC-type</fullName>
    </submittedName>
</protein>
<evidence type="ECO:0000313" key="5">
    <source>
        <dbReference type="Proteomes" id="UP000054937"/>
    </source>
</evidence>
<dbReference type="InterPro" id="IPR036875">
    <property type="entry name" value="Znf_CCHC_sf"/>
</dbReference>
<dbReference type="Gene3D" id="4.10.60.10">
    <property type="entry name" value="Zinc finger, CCHC-type"/>
    <property type="match status" value="1"/>
</dbReference>
<feature type="region of interest" description="Disordered" evidence="2">
    <location>
        <begin position="148"/>
        <end position="184"/>
    </location>
</feature>
<keyword evidence="1" id="KW-0863">Zinc-finger</keyword>
<gene>
    <name evidence="4" type="ORF">PPERSA_10479</name>
</gene>
<feature type="compositionally biased region" description="Low complexity" evidence="2">
    <location>
        <begin position="234"/>
        <end position="249"/>
    </location>
</feature>
<keyword evidence="1" id="KW-0862">Zinc</keyword>
<evidence type="ECO:0000259" key="3">
    <source>
        <dbReference type="PROSITE" id="PS50158"/>
    </source>
</evidence>
<evidence type="ECO:0000313" key="4">
    <source>
        <dbReference type="EMBL" id="KRX10380.1"/>
    </source>
</evidence>
<feature type="region of interest" description="Disordered" evidence="2">
    <location>
        <begin position="229"/>
        <end position="249"/>
    </location>
</feature>
<keyword evidence="5" id="KW-1185">Reference proteome</keyword>
<organism evidence="4 5">
    <name type="scientific">Pseudocohnilembus persalinus</name>
    <name type="common">Ciliate</name>
    <dbReference type="NCBI Taxonomy" id="266149"/>
    <lineage>
        <taxon>Eukaryota</taxon>
        <taxon>Sar</taxon>
        <taxon>Alveolata</taxon>
        <taxon>Ciliophora</taxon>
        <taxon>Intramacronucleata</taxon>
        <taxon>Oligohymenophorea</taxon>
        <taxon>Scuticociliatia</taxon>
        <taxon>Philasterida</taxon>
        <taxon>Pseudocohnilembidae</taxon>
        <taxon>Pseudocohnilembus</taxon>
    </lineage>
</organism>
<dbReference type="InParanoid" id="A0A0V0R7C6"/>
<sequence>MIGQQEFEEYPQHIQDLYQKSQNNVYSLIMNGIKDDKQKQTSSRCEIDDIFAKITKNNSVLNNTTVKIEKDNQLEINNNTDNFNNIENNNKKKINTDIQNKEEIQIQSIEKENFEEKSQYQLKDQNENKQIIQPLNIQQFQGTYNNYKQNSNQNQIQSNSQQQQGNCVIKGQQQQQNDQKNSSQSSFFNIKIVNNLSQKEQQCNKGQLDEKENLKFLQIKTQQIAKEMEQMEDQQNNNKNQNINQQQNKKYNSINSIKVVKKNNDNQIQVVKKQQQYQQQLQQQQQFRHDKVVRINRDSGYFDCLNCLSNEHITYKCPFKRCYRCDSEKHIQRECKVRGDKCYNCHKVHKPCGMLVVNSEMNNIQLQENQNQFIKCLNCRKYGHFNCLNEGDHINKSFSSLQLVDLNKSKSKRYSKDLKKQNSYIKHDNNRKYMDFDNKYQGYQPNSTSCELDGVDDQDDSESQNDSFYEKQLLKNSFGNLSNNSGNGFSKSKKQNYFQNANFLIESDSDSGDFDTLLKNRTKNQKNNGRSKSNSQNNSRSRSRSRSKSKSKNRKKSKQMKCPTLK</sequence>
<dbReference type="SUPFAM" id="SSF57756">
    <property type="entry name" value="Retrovirus zinc finger-like domains"/>
    <property type="match status" value="1"/>
</dbReference>
<dbReference type="PROSITE" id="PS50158">
    <property type="entry name" value="ZF_CCHC"/>
    <property type="match status" value="1"/>
</dbReference>
<comment type="caution">
    <text evidence="4">The sequence shown here is derived from an EMBL/GenBank/DDBJ whole genome shotgun (WGS) entry which is preliminary data.</text>
</comment>
<evidence type="ECO:0000256" key="2">
    <source>
        <dbReference type="SAM" id="MobiDB-lite"/>
    </source>
</evidence>
<feature type="compositionally biased region" description="Basic residues" evidence="2">
    <location>
        <begin position="541"/>
        <end position="559"/>
    </location>
</feature>
<evidence type="ECO:0000256" key="1">
    <source>
        <dbReference type="PROSITE-ProRule" id="PRU00047"/>
    </source>
</evidence>
<feature type="domain" description="CCHC-type" evidence="3">
    <location>
        <begin position="321"/>
        <end position="336"/>
    </location>
</feature>
<dbReference type="InterPro" id="IPR001878">
    <property type="entry name" value="Znf_CCHC"/>
</dbReference>
<feature type="compositionally biased region" description="Low complexity" evidence="2">
    <location>
        <begin position="525"/>
        <end position="540"/>
    </location>
</feature>
<dbReference type="GO" id="GO:0003676">
    <property type="term" value="F:nucleic acid binding"/>
    <property type="evidence" value="ECO:0007669"/>
    <property type="project" value="InterPro"/>
</dbReference>
<name>A0A0V0R7C6_PSEPJ</name>
<dbReference type="OrthoDB" id="10050052at2759"/>
<dbReference type="Proteomes" id="UP000054937">
    <property type="component" value="Unassembled WGS sequence"/>
</dbReference>
<dbReference type="OMA" id="CEDSSID"/>
<dbReference type="GO" id="GO:0008270">
    <property type="term" value="F:zinc ion binding"/>
    <property type="evidence" value="ECO:0007669"/>
    <property type="project" value="UniProtKB-KW"/>
</dbReference>
<feature type="region of interest" description="Disordered" evidence="2">
    <location>
        <begin position="515"/>
        <end position="566"/>
    </location>
</feature>
<keyword evidence="1" id="KW-0479">Metal-binding</keyword>
<reference evidence="4 5" key="1">
    <citation type="journal article" date="2015" name="Sci. Rep.">
        <title>Genome of the facultative scuticociliatosis pathogen Pseudocohnilembus persalinus provides insight into its virulence through horizontal gene transfer.</title>
        <authorList>
            <person name="Xiong J."/>
            <person name="Wang G."/>
            <person name="Cheng J."/>
            <person name="Tian M."/>
            <person name="Pan X."/>
            <person name="Warren A."/>
            <person name="Jiang C."/>
            <person name="Yuan D."/>
            <person name="Miao W."/>
        </authorList>
    </citation>
    <scope>NUCLEOTIDE SEQUENCE [LARGE SCALE GENOMIC DNA]</scope>
    <source>
        <strain evidence="4">36N120E</strain>
    </source>
</reference>
<dbReference type="AlphaFoldDB" id="A0A0V0R7C6"/>